<dbReference type="InterPro" id="IPR017871">
    <property type="entry name" value="ABC_transporter-like_CS"/>
</dbReference>
<keyword evidence="14" id="KW-0378">Hydrolase</keyword>
<protein>
    <submittedName>
        <fullName evidence="14">P-loop containing nucleoside triphosphate hydrolase protein</fullName>
    </submittedName>
</protein>
<feature type="transmembrane region" description="Helical" evidence="11">
    <location>
        <begin position="937"/>
        <end position="956"/>
    </location>
</feature>
<evidence type="ECO:0000256" key="1">
    <source>
        <dbReference type="ARBA" id="ARBA00004141"/>
    </source>
</evidence>
<feature type="transmembrane region" description="Helical" evidence="11">
    <location>
        <begin position="167"/>
        <end position="187"/>
    </location>
</feature>
<evidence type="ECO:0000256" key="7">
    <source>
        <dbReference type="ARBA" id="ARBA00022840"/>
    </source>
</evidence>
<feature type="compositionally biased region" description="Basic and acidic residues" evidence="10">
    <location>
        <begin position="669"/>
        <end position="678"/>
    </location>
</feature>
<keyword evidence="6" id="KW-0547">Nucleotide-binding</keyword>
<dbReference type="PANTHER" id="PTHR43394:SF11">
    <property type="entry name" value="ATP-BINDING CASSETTE TRANSPORTER"/>
    <property type="match status" value="1"/>
</dbReference>
<dbReference type="PROSITE" id="PS00211">
    <property type="entry name" value="ABC_TRANSPORTER_1"/>
    <property type="match status" value="2"/>
</dbReference>
<feature type="transmembrane region" description="Helical" evidence="11">
    <location>
        <begin position="853"/>
        <end position="872"/>
    </location>
</feature>
<evidence type="ECO:0000256" key="4">
    <source>
        <dbReference type="ARBA" id="ARBA00022692"/>
    </source>
</evidence>
<feature type="transmembrane region" description="Helical" evidence="11">
    <location>
        <begin position="304"/>
        <end position="323"/>
    </location>
</feature>
<feature type="domain" description="ABC transporter" evidence="12">
    <location>
        <begin position="371"/>
        <end position="616"/>
    </location>
</feature>
<feature type="domain" description="ABC transmembrane type-1" evidence="13">
    <location>
        <begin position="707"/>
        <end position="996"/>
    </location>
</feature>
<feature type="transmembrane region" description="Helical" evidence="11">
    <location>
        <begin position="704"/>
        <end position="728"/>
    </location>
</feature>
<feature type="domain" description="ABC transmembrane type-1" evidence="13">
    <location>
        <begin position="44"/>
        <end position="334"/>
    </location>
</feature>
<sequence>MTKMDEDGRIKSILDRQVHGLAPDPSGKRSLYSYSTPRDKIILLISFICAILGGVLNPLISVIYGQTVGIFGDHSAFSTPTEEARRELVKFTFYWIYLAIAIFVLIYIATVGFYYVGERIARALRNAYLKSIIRQNMAFFDTHEPGEVAKRIMSDMTYVQEGITSKLAITVTAMATFSSAFAVAMVVNWKTALVLSPTYILMALFGSLSGARVVKYHKEEKVASEKASSLAHEAISSVRQVYALGIQHTLTQRYDAFLKKAGRPHRRALYVLGLFTAWCQFLPPTVHALAFWTGSQFLVQGSASVAQITTIAIVVVLGAFAIVRIAPAAQALASTVSSASVIFKEMARRSPQDPFDESGDLVENFQGRIEIRGVSLIYPKRPDTQVLKEVSFNCPAMKTTAIVGSSGSGKSSIISLLERFYEPTGGEICMDGVDIQSLNLRWLRGQIGLVRQQPVLFDTTIYENIHYGAVGPDSEGLPVSGDTLRERIIASAKMANAHDFIMALPEGYETRVGENSTQISGGQKQRIAIARALMRDPKILLLDEATSALDATSESIVQAALDRAAEHRTTIVIAHRLSTIRHADNIVVMSHGSVVEQGTHADLIALGGHYARLVRAQQIRGHYRQDGEAGEEEGEEEEEEEGDLIQPAVVPVEADETTPLLGLHSRHPPGNERQDPRANVKKPKPWGLGKTIAFIIRMNSGERWYLVLGLICSIFAGLSLPGQAVVFAKSLEALSLPPARYDTLRSRVDLLAAIFLVLSVVIFIFYTGLGLTFAYSTERLARVVRDSSFRAIVAQDVEFFDQEANSTGSLLSILTTSTDALTGLSGPILGGALSFVCIILGGVVLSVALSWKLALVCTATIPLVVACGWVRVQMLAIFDAQTRQSGIDAASFATEIVKAAGTVASLGLEDFVLARYDGFLAKQSETSLGAILRASSLYAASQSVVYFACALAFWYGGTLLLDGEYTLFQVYICFTSLISGAQIAGSIFAFAPDAGKAITASQEIDRLLQRRKQGSEVRGASHSSNGKQKAAALGGESARNLHIQFKDVTFAYPSRRTRRALHDFSIDIAMGQFVALVGPSGCGKSTTLSLLERFYTPNAGSIFVNGQDLSTLDLDEHRKSISLVSQEAMLFSASIRENIAMGLAGEAVPDEAIWTACRQANIADFVASLPEGLSTLVGPGGSMLSGGQRQRVEIARALLRDPEILLLDEATSALDTESERVVQEALDRLASEKKNRTTIAVAHRLSTIRKADLIYVLDHGRIVEAGTHEELVRARGRYWELLEIQDLQ</sequence>
<keyword evidence="5" id="KW-0677">Repeat</keyword>
<evidence type="ECO:0000259" key="12">
    <source>
        <dbReference type="PROSITE" id="PS50893"/>
    </source>
</evidence>
<reference evidence="14 15" key="1">
    <citation type="journal article" date="2024" name="IMA Fungus">
        <title>Apiospora arundinis, a panoply of carbohydrate-active enzymes and secondary metabolites.</title>
        <authorList>
            <person name="Sorensen T."/>
            <person name="Petersen C."/>
            <person name="Muurmann A.T."/>
            <person name="Christiansen J.V."/>
            <person name="Brundto M.L."/>
            <person name="Overgaard C.K."/>
            <person name="Boysen A.T."/>
            <person name="Wollenberg R.D."/>
            <person name="Larsen T.O."/>
            <person name="Sorensen J.L."/>
            <person name="Nielsen K.L."/>
            <person name="Sondergaard T.E."/>
        </authorList>
    </citation>
    <scope>NUCLEOTIDE SEQUENCE [LARGE SCALE GENOMIC DNA]</scope>
    <source>
        <strain evidence="14 15">AAU 773</strain>
    </source>
</reference>
<dbReference type="Pfam" id="PF00664">
    <property type="entry name" value="ABC_membrane"/>
    <property type="match status" value="2"/>
</dbReference>
<organism evidence="14 15">
    <name type="scientific">Apiospora arundinis</name>
    <dbReference type="NCBI Taxonomy" id="335852"/>
    <lineage>
        <taxon>Eukaryota</taxon>
        <taxon>Fungi</taxon>
        <taxon>Dikarya</taxon>
        <taxon>Ascomycota</taxon>
        <taxon>Pezizomycotina</taxon>
        <taxon>Sordariomycetes</taxon>
        <taxon>Xylariomycetidae</taxon>
        <taxon>Amphisphaeriales</taxon>
        <taxon>Apiosporaceae</taxon>
        <taxon>Apiospora</taxon>
    </lineage>
</organism>
<dbReference type="PROSITE" id="PS50929">
    <property type="entry name" value="ABC_TM1F"/>
    <property type="match status" value="2"/>
</dbReference>
<dbReference type="Gene3D" id="3.40.50.300">
    <property type="entry name" value="P-loop containing nucleotide triphosphate hydrolases"/>
    <property type="match status" value="2"/>
</dbReference>
<evidence type="ECO:0000256" key="3">
    <source>
        <dbReference type="ARBA" id="ARBA00022448"/>
    </source>
</evidence>
<feature type="transmembrane region" description="Helical" evidence="11">
    <location>
        <begin position="94"/>
        <end position="116"/>
    </location>
</feature>
<dbReference type="InterPro" id="IPR003593">
    <property type="entry name" value="AAA+_ATPase"/>
</dbReference>
<dbReference type="CDD" id="cd18577">
    <property type="entry name" value="ABC_6TM_Pgp_ABCB1_D1_like"/>
    <property type="match status" value="1"/>
</dbReference>
<evidence type="ECO:0000313" key="14">
    <source>
        <dbReference type="EMBL" id="KAK8856686.1"/>
    </source>
</evidence>
<name>A0ABR2I2X9_9PEZI</name>
<feature type="transmembrane region" description="Helical" evidence="11">
    <location>
        <begin position="968"/>
        <end position="991"/>
    </location>
</feature>
<evidence type="ECO:0000256" key="11">
    <source>
        <dbReference type="SAM" id="Phobius"/>
    </source>
</evidence>
<proteinExistence type="inferred from homology"/>
<keyword evidence="9 11" id="KW-0472">Membrane</keyword>
<comment type="similarity">
    <text evidence="2">Belongs to the ABC transporter superfamily. ABCB family. Multidrug resistance exporter (TC 3.A.1.201) subfamily.</text>
</comment>
<dbReference type="Pfam" id="PF00005">
    <property type="entry name" value="ABC_tran"/>
    <property type="match status" value="2"/>
</dbReference>
<evidence type="ECO:0000313" key="15">
    <source>
        <dbReference type="Proteomes" id="UP001390339"/>
    </source>
</evidence>
<evidence type="ECO:0000256" key="10">
    <source>
        <dbReference type="SAM" id="MobiDB-lite"/>
    </source>
</evidence>
<dbReference type="InterPro" id="IPR039421">
    <property type="entry name" value="Type_1_exporter"/>
</dbReference>
<dbReference type="SUPFAM" id="SSF52540">
    <property type="entry name" value="P-loop containing nucleoside triphosphate hydrolases"/>
    <property type="match status" value="2"/>
</dbReference>
<gene>
    <name evidence="14" type="ORF">PGQ11_012598</name>
</gene>
<dbReference type="InterPro" id="IPR003439">
    <property type="entry name" value="ABC_transporter-like_ATP-bd"/>
</dbReference>
<dbReference type="SUPFAM" id="SSF90123">
    <property type="entry name" value="ABC transporter transmembrane region"/>
    <property type="match status" value="2"/>
</dbReference>
<comment type="subcellular location">
    <subcellularLocation>
        <location evidence="1">Membrane</location>
        <topology evidence="1">Multi-pass membrane protein</topology>
    </subcellularLocation>
</comment>
<keyword evidence="7" id="KW-0067">ATP-binding</keyword>
<evidence type="ECO:0000256" key="9">
    <source>
        <dbReference type="ARBA" id="ARBA00023136"/>
    </source>
</evidence>
<dbReference type="PROSITE" id="PS50893">
    <property type="entry name" value="ABC_TRANSPORTER_2"/>
    <property type="match status" value="2"/>
</dbReference>
<dbReference type="InterPro" id="IPR036640">
    <property type="entry name" value="ABC1_TM_sf"/>
</dbReference>
<evidence type="ECO:0000256" key="5">
    <source>
        <dbReference type="ARBA" id="ARBA00022737"/>
    </source>
</evidence>
<dbReference type="Gene3D" id="1.20.1560.10">
    <property type="entry name" value="ABC transporter type 1, transmembrane domain"/>
    <property type="match status" value="1"/>
</dbReference>
<feature type="region of interest" description="Disordered" evidence="10">
    <location>
        <begin position="660"/>
        <end position="684"/>
    </location>
</feature>
<dbReference type="CDD" id="cd03249">
    <property type="entry name" value="ABC_MTABC3_MDL1_MDL2"/>
    <property type="match status" value="2"/>
</dbReference>
<dbReference type="SMART" id="SM00382">
    <property type="entry name" value="AAA"/>
    <property type="match status" value="2"/>
</dbReference>
<accession>A0ABR2I2X9</accession>
<feature type="compositionally biased region" description="Acidic residues" evidence="10">
    <location>
        <begin position="628"/>
        <end position="643"/>
    </location>
</feature>
<feature type="transmembrane region" description="Helical" evidence="11">
    <location>
        <begin position="748"/>
        <end position="775"/>
    </location>
</feature>
<comment type="caution">
    <text evidence="14">The sequence shown here is derived from an EMBL/GenBank/DDBJ whole genome shotgun (WGS) entry which is preliminary data.</text>
</comment>
<dbReference type="PANTHER" id="PTHR43394">
    <property type="entry name" value="ATP-DEPENDENT PERMEASE MDL1, MITOCHONDRIAL"/>
    <property type="match status" value="1"/>
</dbReference>
<dbReference type="InterPro" id="IPR027417">
    <property type="entry name" value="P-loop_NTPase"/>
</dbReference>
<evidence type="ECO:0000256" key="6">
    <source>
        <dbReference type="ARBA" id="ARBA00022741"/>
    </source>
</evidence>
<dbReference type="GO" id="GO:0016787">
    <property type="term" value="F:hydrolase activity"/>
    <property type="evidence" value="ECO:0007669"/>
    <property type="project" value="UniProtKB-KW"/>
</dbReference>
<feature type="region of interest" description="Disordered" evidence="10">
    <location>
        <begin position="623"/>
        <end position="648"/>
    </location>
</feature>
<feature type="transmembrane region" description="Helical" evidence="11">
    <location>
        <begin position="828"/>
        <end position="847"/>
    </location>
</feature>
<feature type="domain" description="ABC transporter" evidence="12">
    <location>
        <begin position="1043"/>
        <end position="1284"/>
    </location>
</feature>
<evidence type="ECO:0000256" key="8">
    <source>
        <dbReference type="ARBA" id="ARBA00022989"/>
    </source>
</evidence>
<dbReference type="EMBL" id="JAPCWZ010000007">
    <property type="protein sequence ID" value="KAK8856686.1"/>
    <property type="molecule type" value="Genomic_DNA"/>
</dbReference>
<feature type="transmembrane region" description="Helical" evidence="11">
    <location>
        <begin position="193"/>
        <end position="214"/>
    </location>
</feature>
<keyword evidence="8 11" id="KW-1133">Transmembrane helix</keyword>
<feature type="transmembrane region" description="Helical" evidence="11">
    <location>
        <begin position="268"/>
        <end position="292"/>
    </location>
</feature>
<keyword evidence="15" id="KW-1185">Reference proteome</keyword>
<dbReference type="CDD" id="cd18578">
    <property type="entry name" value="ABC_6TM_Pgp_ABCB1_D2_like"/>
    <property type="match status" value="1"/>
</dbReference>
<evidence type="ECO:0000259" key="13">
    <source>
        <dbReference type="PROSITE" id="PS50929"/>
    </source>
</evidence>
<evidence type="ECO:0000256" key="2">
    <source>
        <dbReference type="ARBA" id="ARBA00007577"/>
    </source>
</evidence>
<dbReference type="Proteomes" id="UP001390339">
    <property type="component" value="Unassembled WGS sequence"/>
</dbReference>
<feature type="transmembrane region" description="Helical" evidence="11">
    <location>
        <begin position="41"/>
        <end position="64"/>
    </location>
</feature>
<keyword evidence="3" id="KW-0813">Transport</keyword>
<keyword evidence="4 11" id="KW-0812">Transmembrane</keyword>
<dbReference type="InterPro" id="IPR011527">
    <property type="entry name" value="ABC1_TM_dom"/>
</dbReference>